<evidence type="ECO:0000256" key="5">
    <source>
        <dbReference type="ARBA" id="ARBA00010869"/>
    </source>
</evidence>
<dbReference type="GO" id="GO:0000287">
    <property type="term" value="F:magnesium ion binding"/>
    <property type="evidence" value="ECO:0007669"/>
    <property type="project" value="TreeGrafter"/>
</dbReference>
<dbReference type="Proteomes" id="UP000295399">
    <property type="component" value="Unassembled WGS sequence"/>
</dbReference>
<dbReference type="GO" id="GO:0030378">
    <property type="term" value="F:serine racemase activity"/>
    <property type="evidence" value="ECO:0007669"/>
    <property type="project" value="TreeGrafter"/>
</dbReference>
<evidence type="ECO:0000256" key="7">
    <source>
        <dbReference type="ARBA" id="ARBA00022898"/>
    </source>
</evidence>
<dbReference type="FunFam" id="3.40.50.1100:FF:000005">
    <property type="entry name" value="Threonine dehydratase catabolic"/>
    <property type="match status" value="1"/>
</dbReference>
<accession>A0A4R2PQ40</accession>
<protein>
    <submittedName>
        <fullName evidence="11">L-threonine ammonia-lyase</fullName>
    </submittedName>
</protein>
<dbReference type="GO" id="GO:0018114">
    <property type="term" value="F:threonine racemase activity"/>
    <property type="evidence" value="ECO:0007669"/>
    <property type="project" value="TreeGrafter"/>
</dbReference>
<comment type="similarity">
    <text evidence="5">Belongs to the serine/threonine dehydratase family.</text>
</comment>
<dbReference type="Gene3D" id="3.40.50.1100">
    <property type="match status" value="2"/>
</dbReference>
<dbReference type="CDD" id="cd01562">
    <property type="entry name" value="Thr-dehyd"/>
    <property type="match status" value="1"/>
</dbReference>
<proteinExistence type="inferred from homology"/>
<evidence type="ECO:0000256" key="8">
    <source>
        <dbReference type="ARBA" id="ARBA00023239"/>
    </source>
</evidence>
<dbReference type="InParanoid" id="A0A4R2PQ40"/>
<evidence type="ECO:0000256" key="6">
    <source>
        <dbReference type="ARBA" id="ARBA00022842"/>
    </source>
</evidence>
<evidence type="ECO:0000256" key="2">
    <source>
        <dbReference type="ARBA" id="ARBA00001933"/>
    </source>
</evidence>
<dbReference type="GO" id="GO:0030170">
    <property type="term" value="F:pyridoxal phosphate binding"/>
    <property type="evidence" value="ECO:0007669"/>
    <property type="project" value="InterPro"/>
</dbReference>
<dbReference type="InterPro" id="IPR001926">
    <property type="entry name" value="TrpB-like_PALP"/>
</dbReference>
<evidence type="ECO:0000256" key="4">
    <source>
        <dbReference type="ARBA" id="ARBA00001946"/>
    </source>
</evidence>
<evidence type="ECO:0000259" key="10">
    <source>
        <dbReference type="Pfam" id="PF00291"/>
    </source>
</evidence>
<keyword evidence="8 11" id="KW-0456">Lyase</keyword>
<evidence type="ECO:0000256" key="3">
    <source>
        <dbReference type="ARBA" id="ARBA00001936"/>
    </source>
</evidence>
<keyword evidence="12" id="KW-1185">Reference proteome</keyword>
<dbReference type="SUPFAM" id="SSF53686">
    <property type="entry name" value="Tryptophan synthase beta subunit-like PLP-dependent enzymes"/>
    <property type="match status" value="1"/>
</dbReference>
<gene>
    <name evidence="11" type="ORF">EV659_102288</name>
</gene>
<keyword evidence="6" id="KW-0460">Magnesium</keyword>
<dbReference type="PROSITE" id="PS00165">
    <property type="entry name" value="DEHYDRATASE_SER_THR"/>
    <property type="match status" value="1"/>
</dbReference>
<reference evidence="11 12" key="1">
    <citation type="submission" date="2019-03" db="EMBL/GenBank/DDBJ databases">
        <title>Genomic Encyclopedia of Type Strains, Phase IV (KMG-IV): sequencing the most valuable type-strain genomes for metagenomic binning, comparative biology and taxonomic classification.</title>
        <authorList>
            <person name="Goeker M."/>
        </authorList>
    </citation>
    <scope>NUCLEOTIDE SEQUENCE [LARGE SCALE GENOMIC DNA]</scope>
    <source>
        <strain evidence="11 12">DSM 2132</strain>
    </source>
</reference>
<sequence>MTDPLAPPTPSAVPPFTRHTPDLPAAVARAVDRAAERLAGQAVVTPLVESDALNARAGGRVLVKAEVLQRSGSFKFRGAYNRLAALSADERRQGVVAFSSGNHAQGVALAARLLGIPAAIVMPADAPAIKRDNTRALGAELVLYDRATESREEIAAALSAERGAVLVPSFDDPWIIAGQGTCGRELAHQAAARGAALDAAVVCASGGGLTAGTAAALVAAVPGVAVYTAEPEGFDDHARSFASGARERVDPAARSICDALLAPQPGALTFAINAQICAGGLVVSDAEVRAAMRFAFRHLKLVVEPGGAVALAALLAGRVETAGRTVAVVLSGGNVDPVRFAEILAERD</sequence>
<evidence type="ECO:0000313" key="12">
    <source>
        <dbReference type="Proteomes" id="UP000295399"/>
    </source>
</evidence>
<dbReference type="GO" id="GO:0003941">
    <property type="term" value="F:L-serine ammonia-lyase activity"/>
    <property type="evidence" value="ECO:0007669"/>
    <property type="project" value="TreeGrafter"/>
</dbReference>
<dbReference type="AlphaFoldDB" id="A0A4R2PQ40"/>
<feature type="domain" description="Tryptophan synthase beta chain-like PALP" evidence="10">
    <location>
        <begin position="44"/>
        <end position="332"/>
    </location>
</feature>
<feature type="region of interest" description="Disordered" evidence="9">
    <location>
        <begin position="1"/>
        <end position="20"/>
    </location>
</feature>
<comment type="cofactor">
    <cofactor evidence="3">
        <name>Mn(2+)</name>
        <dbReference type="ChEBI" id="CHEBI:29035"/>
    </cofactor>
</comment>
<dbReference type="EMBL" id="SLXO01000002">
    <property type="protein sequence ID" value="TCP37880.1"/>
    <property type="molecule type" value="Genomic_DNA"/>
</dbReference>
<comment type="cofactor">
    <cofactor evidence="1">
        <name>Ca(2+)</name>
        <dbReference type="ChEBI" id="CHEBI:29108"/>
    </cofactor>
</comment>
<dbReference type="RefSeq" id="WP_132707536.1">
    <property type="nucleotide sequence ID" value="NZ_JACIGF010000002.1"/>
</dbReference>
<dbReference type="InterPro" id="IPR036052">
    <property type="entry name" value="TrpB-like_PALP_sf"/>
</dbReference>
<comment type="cofactor">
    <cofactor evidence="4">
        <name>Mg(2+)</name>
        <dbReference type="ChEBI" id="CHEBI:18420"/>
    </cofactor>
</comment>
<dbReference type="GO" id="GO:0005524">
    <property type="term" value="F:ATP binding"/>
    <property type="evidence" value="ECO:0007669"/>
    <property type="project" value="TreeGrafter"/>
</dbReference>
<evidence type="ECO:0000256" key="9">
    <source>
        <dbReference type="SAM" id="MobiDB-lite"/>
    </source>
</evidence>
<feature type="compositionally biased region" description="Pro residues" evidence="9">
    <location>
        <begin position="1"/>
        <end position="13"/>
    </location>
</feature>
<evidence type="ECO:0000313" key="11">
    <source>
        <dbReference type="EMBL" id="TCP37880.1"/>
    </source>
</evidence>
<dbReference type="OrthoDB" id="9811476at2"/>
<dbReference type="PANTHER" id="PTHR43050:SF1">
    <property type="entry name" value="SERINE RACEMASE"/>
    <property type="match status" value="1"/>
</dbReference>
<evidence type="ECO:0000256" key="1">
    <source>
        <dbReference type="ARBA" id="ARBA00001913"/>
    </source>
</evidence>
<organism evidence="11 12">
    <name type="scientific">Rhodothalassium salexigens DSM 2132</name>
    <dbReference type="NCBI Taxonomy" id="1188247"/>
    <lineage>
        <taxon>Bacteria</taxon>
        <taxon>Pseudomonadati</taxon>
        <taxon>Pseudomonadota</taxon>
        <taxon>Alphaproteobacteria</taxon>
        <taxon>Rhodothalassiales</taxon>
        <taxon>Rhodothalassiaceae</taxon>
        <taxon>Rhodothalassium</taxon>
    </lineage>
</organism>
<keyword evidence="7" id="KW-0663">Pyridoxal phosphate</keyword>
<dbReference type="Pfam" id="PF00291">
    <property type="entry name" value="PALP"/>
    <property type="match status" value="1"/>
</dbReference>
<name>A0A4R2PQ40_RHOSA</name>
<comment type="cofactor">
    <cofactor evidence="2">
        <name>pyridoxal 5'-phosphate</name>
        <dbReference type="ChEBI" id="CHEBI:597326"/>
    </cofactor>
</comment>
<dbReference type="InterPro" id="IPR000634">
    <property type="entry name" value="Ser/Thr_deHydtase_PyrdxlP-BS"/>
</dbReference>
<dbReference type="GO" id="GO:0070179">
    <property type="term" value="P:D-serine biosynthetic process"/>
    <property type="evidence" value="ECO:0007669"/>
    <property type="project" value="TreeGrafter"/>
</dbReference>
<comment type="caution">
    <text evidence="11">The sequence shown here is derived from an EMBL/GenBank/DDBJ whole genome shotgun (WGS) entry which is preliminary data.</text>
</comment>
<dbReference type="PANTHER" id="PTHR43050">
    <property type="entry name" value="SERINE / THREONINE RACEMASE FAMILY MEMBER"/>
    <property type="match status" value="1"/>
</dbReference>